<dbReference type="Proteomes" id="UP000027120">
    <property type="component" value="Unassembled WGS sequence"/>
</dbReference>
<dbReference type="EMBL" id="KK785089">
    <property type="protein sequence ID" value="KDO50148.1"/>
    <property type="molecule type" value="Genomic_DNA"/>
</dbReference>
<dbReference type="GO" id="GO:0003824">
    <property type="term" value="F:catalytic activity"/>
    <property type="evidence" value="ECO:0007669"/>
    <property type="project" value="InterPro"/>
</dbReference>
<evidence type="ECO:0000313" key="3">
    <source>
        <dbReference type="Proteomes" id="UP000027120"/>
    </source>
</evidence>
<accession>A0A067E507</accession>
<proteinExistence type="predicted"/>
<name>A0A067E507_CITSI</name>
<dbReference type="Gene3D" id="3.40.140.10">
    <property type="entry name" value="Cytidine Deaminase, domain 2"/>
    <property type="match status" value="1"/>
</dbReference>
<protein>
    <recommendedName>
        <fullName evidence="1">CMP/dCMP-type deaminase domain-containing protein</fullName>
    </recommendedName>
</protein>
<feature type="domain" description="CMP/dCMP-type deaminase" evidence="1">
    <location>
        <begin position="1"/>
        <end position="50"/>
    </location>
</feature>
<organism evidence="2 3">
    <name type="scientific">Citrus sinensis</name>
    <name type="common">Sweet orange</name>
    <name type="synonym">Citrus aurantium var. sinensis</name>
    <dbReference type="NCBI Taxonomy" id="2711"/>
    <lineage>
        <taxon>Eukaryota</taxon>
        <taxon>Viridiplantae</taxon>
        <taxon>Streptophyta</taxon>
        <taxon>Embryophyta</taxon>
        <taxon>Tracheophyta</taxon>
        <taxon>Spermatophyta</taxon>
        <taxon>Magnoliopsida</taxon>
        <taxon>eudicotyledons</taxon>
        <taxon>Gunneridae</taxon>
        <taxon>Pentapetalae</taxon>
        <taxon>rosids</taxon>
        <taxon>malvids</taxon>
        <taxon>Sapindales</taxon>
        <taxon>Rutaceae</taxon>
        <taxon>Aurantioideae</taxon>
        <taxon>Citrus</taxon>
    </lineage>
</organism>
<dbReference type="PROSITE" id="PS51747">
    <property type="entry name" value="CYT_DCMP_DEAMINASES_2"/>
    <property type="match status" value="1"/>
</dbReference>
<dbReference type="InterPro" id="IPR016193">
    <property type="entry name" value="Cytidine_deaminase-like"/>
</dbReference>
<feature type="non-terminal residue" evidence="2">
    <location>
        <position position="50"/>
    </location>
</feature>
<dbReference type="AlphaFoldDB" id="A0A067E507"/>
<reference evidence="2 3" key="1">
    <citation type="submission" date="2014-04" db="EMBL/GenBank/DDBJ databases">
        <authorList>
            <consortium name="International Citrus Genome Consortium"/>
            <person name="Gmitter F."/>
            <person name="Chen C."/>
            <person name="Farmerie W."/>
            <person name="Harkins T."/>
            <person name="Desany B."/>
            <person name="Mohiuddin M."/>
            <person name="Kodira C."/>
            <person name="Borodovsky M."/>
            <person name="Lomsadze A."/>
            <person name="Burns P."/>
            <person name="Jenkins J."/>
            <person name="Prochnik S."/>
            <person name="Shu S."/>
            <person name="Chapman J."/>
            <person name="Pitluck S."/>
            <person name="Schmutz J."/>
            <person name="Rokhsar D."/>
        </authorList>
    </citation>
    <scope>NUCLEOTIDE SEQUENCE</scope>
</reference>
<dbReference type="InterPro" id="IPR002125">
    <property type="entry name" value="CMP_dCMP_dom"/>
</dbReference>
<gene>
    <name evidence="2" type="ORF">CISIN_1g0319562mg</name>
</gene>
<evidence type="ECO:0000313" key="2">
    <source>
        <dbReference type="EMBL" id="KDO50148.1"/>
    </source>
</evidence>
<dbReference type="STRING" id="2711.A0A067E507"/>
<dbReference type="SUPFAM" id="SSF53927">
    <property type="entry name" value="Cytidine deaminase-like"/>
    <property type="match status" value="1"/>
</dbReference>
<evidence type="ECO:0000259" key="1">
    <source>
        <dbReference type="PROSITE" id="PS51747"/>
    </source>
</evidence>
<sequence>MMGFICGGVELARKAIGCTSPNPMVGCVIVKDGKIVGEGFHPKAGQPHAE</sequence>
<keyword evidence="3" id="KW-1185">Reference proteome</keyword>
<dbReference type="Pfam" id="PF00383">
    <property type="entry name" value="dCMP_cyt_deam_1"/>
    <property type="match status" value="1"/>
</dbReference>